<dbReference type="Pfam" id="PF01202">
    <property type="entry name" value="SKI"/>
    <property type="match status" value="1"/>
</dbReference>
<keyword evidence="4 10" id="KW-0808">Transferase</keyword>
<dbReference type="InterPro" id="IPR031322">
    <property type="entry name" value="Shikimate/glucono_kinase"/>
</dbReference>
<dbReference type="PANTHER" id="PTHR43442:SF3">
    <property type="entry name" value="GLUCONOKINASE-RELATED"/>
    <property type="match status" value="1"/>
</dbReference>
<evidence type="ECO:0000313" key="11">
    <source>
        <dbReference type="EMBL" id="TQL47253.1"/>
    </source>
</evidence>
<dbReference type="EMBL" id="VFOM01000001">
    <property type="protein sequence ID" value="TQL47253.1"/>
    <property type="molecule type" value="Genomic_DNA"/>
</dbReference>
<keyword evidence="6 10" id="KW-0418">Kinase</keyword>
<dbReference type="Gene3D" id="3.40.50.300">
    <property type="entry name" value="P-loop containing nucleotide triphosphate hydrolases"/>
    <property type="match status" value="1"/>
</dbReference>
<keyword evidence="12" id="KW-1185">Reference proteome</keyword>
<dbReference type="SUPFAM" id="SSF52540">
    <property type="entry name" value="P-loop containing nucleoside triphosphate hydrolases"/>
    <property type="match status" value="1"/>
</dbReference>
<dbReference type="GO" id="GO:0019521">
    <property type="term" value="P:D-gluconate metabolic process"/>
    <property type="evidence" value="ECO:0007669"/>
    <property type="project" value="UniProtKB-KW"/>
</dbReference>
<dbReference type="InterPro" id="IPR027417">
    <property type="entry name" value="P-loop_NTPase"/>
</dbReference>
<keyword evidence="8" id="KW-0311">Gluconate utilization</keyword>
<dbReference type="NCBIfam" id="TIGR01313">
    <property type="entry name" value="therm_gnt_kin"/>
    <property type="match status" value="1"/>
</dbReference>
<evidence type="ECO:0000256" key="7">
    <source>
        <dbReference type="ARBA" id="ARBA00022840"/>
    </source>
</evidence>
<evidence type="ECO:0000256" key="3">
    <source>
        <dbReference type="ARBA" id="ARBA00012054"/>
    </source>
</evidence>
<name>A0A542YGN2_9MICO</name>
<keyword evidence="7 10" id="KW-0067">ATP-binding</keyword>
<dbReference type="GO" id="GO:0005737">
    <property type="term" value="C:cytoplasm"/>
    <property type="evidence" value="ECO:0007669"/>
    <property type="project" value="TreeGrafter"/>
</dbReference>
<sequence>MAADAPLIVVLGVSGSGKTTIGALIADELGVPFVDADSLHPASNVAKMASGTPLDDDDRWPWLARVGGELARAASAETGLVMACSALKRVYRDAIRAEAPALHFVHLSGDREVLSHRTTGRSGHFMPASLLDSQLATLEQLQPDEPGIVVDIAPPVADVVADAVARIRP</sequence>
<evidence type="ECO:0000256" key="6">
    <source>
        <dbReference type="ARBA" id="ARBA00022777"/>
    </source>
</evidence>
<comment type="caution">
    <text evidence="11">The sequence shown here is derived from an EMBL/GenBank/DDBJ whole genome shotgun (WGS) entry which is preliminary data.</text>
</comment>
<dbReference type="FunFam" id="3.40.50.300:FF:000522">
    <property type="entry name" value="Gluconokinase"/>
    <property type="match status" value="1"/>
</dbReference>
<dbReference type="GO" id="GO:0046316">
    <property type="term" value="F:gluconokinase activity"/>
    <property type="evidence" value="ECO:0007669"/>
    <property type="project" value="UniProtKB-EC"/>
</dbReference>
<comment type="catalytic activity">
    <reaction evidence="9 10">
        <text>D-gluconate + ATP = 6-phospho-D-gluconate + ADP + H(+)</text>
        <dbReference type="Rhea" id="RHEA:19433"/>
        <dbReference type="ChEBI" id="CHEBI:15378"/>
        <dbReference type="ChEBI" id="CHEBI:18391"/>
        <dbReference type="ChEBI" id="CHEBI:30616"/>
        <dbReference type="ChEBI" id="CHEBI:58759"/>
        <dbReference type="ChEBI" id="CHEBI:456216"/>
        <dbReference type="EC" id="2.7.1.12"/>
    </reaction>
</comment>
<accession>A0A542YGN2</accession>
<dbReference type="GO" id="GO:0005524">
    <property type="term" value="F:ATP binding"/>
    <property type="evidence" value="ECO:0007669"/>
    <property type="project" value="UniProtKB-KW"/>
</dbReference>
<evidence type="ECO:0000256" key="5">
    <source>
        <dbReference type="ARBA" id="ARBA00022741"/>
    </source>
</evidence>
<dbReference type="OrthoDB" id="9795716at2"/>
<evidence type="ECO:0000313" key="12">
    <source>
        <dbReference type="Proteomes" id="UP000317998"/>
    </source>
</evidence>
<evidence type="ECO:0000256" key="2">
    <source>
        <dbReference type="ARBA" id="ARBA00008420"/>
    </source>
</evidence>
<protein>
    <recommendedName>
        <fullName evidence="3 10">Gluconokinase</fullName>
        <ecNumber evidence="3 10">2.7.1.12</ecNumber>
    </recommendedName>
</protein>
<dbReference type="EC" id="2.7.1.12" evidence="3 10"/>
<organism evidence="11 12">
    <name type="scientific">Homoserinimonas aerilata</name>
    <dbReference type="NCBI Taxonomy" id="1162970"/>
    <lineage>
        <taxon>Bacteria</taxon>
        <taxon>Bacillati</taxon>
        <taxon>Actinomycetota</taxon>
        <taxon>Actinomycetes</taxon>
        <taxon>Micrococcales</taxon>
        <taxon>Microbacteriaceae</taxon>
        <taxon>Homoserinimonas</taxon>
    </lineage>
</organism>
<dbReference type="CDD" id="cd02021">
    <property type="entry name" value="GntK"/>
    <property type="match status" value="1"/>
</dbReference>
<comment type="pathway">
    <text evidence="1">Carbohydrate acid metabolism.</text>
</comment>
<comment type="similarity">
    <text evidence="2 10">Belongs to the gluconokinase GntK/GntV family.</text>
</comment>
<gene>
    <name evidence="11" type="ORF">FB562_0307</name>
</gene>
<reference evidence="11 12" key="1">
    <citation type="submission" date="2019-06" db="EMBL/GenBank/DDBJ databases">
        <title>Sequencing the genomes of 1000 actinobacteria strains.</title>
        <authorList>
            <person name="Klenk H.-P."/>
        </authorList>
    </citation>
    <scope>NUCLEOTIDE SEQUENCE [LARGE SCALE GENOMIC DNA]</scope>
    <source>
        <strain evidence="11 12">DSM 26477</strain>
    </source>
</reference>
<evidence type="ECO:0000256" key="4">
    <source>
        <dbReference type="ARBA" id="ARBA00022679"/>
    </source>
</evidence>
<dbReference type="AlphaFoldDB" id="A0A542YGN2"/>
<dbReference type="Proteomes" id="UP000317998">
    <property type="component" value="Unassembled WGS sequence"/>
</dbReference>
<evidence type="ECO:0000256" key="8">
    <source>
        <dbReference type="ARBA" id="ARBA00023064"/>
    </source>
</evidence>
<keyword evidence="5 10" id="KW-0547">Nucleotide-binding</keyword>
<dbReference type="InterPro" id="IPR006001">
    <property type="entry name" value="Therm_gnt_kin"/>
</dbReference>
<evidence type="ECO:0000256" key="9">
    <source>
        <dbReference type="ARBA" id="ARBA00048090"/>
    </source>
</evidence>
<proteinExistence type="inferred from homology"/>
<evidence type="ECO:0000256" key="10">
    <source>
        <dbReference type="RuleBase" id="RU363066"/>
    </source>
</evidence>
<evidence type="ECO:0000256" key="1">
    <source>
        <dbReference type="ARBA" id="ARBA00004761"/>
    </source>
</evidence>
<dbReference type="PANTHER" id="PTHR43442">
    <property type="entry name" value="GLUCONOKINASE-RELATED"/>
    <property type="match status" value="1"/>
</dbReference>